<reference evidence="6" key="1">
    <citation type="journal article" date="2015" name="Proc. Natl. Acad. Sci. U.S.A.">
        <title>Genome sequence of the Asian Tiger mosquito, Aedes albopictus, reveals insights into its biology, genetics, and evolution.</title>
        <authorList>
            <person name="Chen X.G."/>
            <person name="Jiang X."/>
            <person name="Gu J."/>
            <person name="Xu M."/>
            <person name="Wu Y."/>
            <person name="Deng Y."/>
            <person name="Zhang C."/>
            <person name="Bonizzoni M."/>
            <person name="Dermauw W."/>
            <person name="Vontas J."/>
            <person name="Armbruster P."/>
            <person name="Huang X."/>
            <person name="Yang Y."/>
            <person name="Zhang H."/>
            <person name="He W."/>
            <person name="Peng H."/>
            <person name="Liu Y."/>
            <person name="Wu K."/>
            <person name="Chen J."/>
            <person name="Lirakis M."/>
            <person name="Topalis P."/>
            <person name="Van Leeuwen T."/>
            <person name="Hall A.B."/>
            <person name="Jiang X."/>
            <person name="Thorpe C."/>
            <person name="Mueller R.L."/>
            <person name="Sun C."/>
            <person name="Waterhouse R.M."/>
            <person name="Yan G."/>
            <person name="Tu Z.J."/>
            <person name="Fang X."/>
            <person name="James A.A."/>
        </authorList>
    </citation>
    <scope>NUCLEOTIDE SEQUENCE [LARGE SCALE GENOMIC DNA]</scope>
    <source>
        <strain evidence="6">Foshan</strain>
    </source>
</reference>
<dbReference type="RefSeq" id="XP_029724082.1">
    <property type="nucleotide sequence ID" value="XM_029868222.2"/>
</dbReference>
<dbReference type="Proteomes" id="UP000069940">
    <property type="component" value="Unassembled WGS sequence"/>
</dbReference>
<evidence type="ECO:0000313" key="5">
    <source>
        <dbReference type="EnsemblMetazoa" id="AALFPA23_006495.P8460"/>
    </source>
</evidence>
<feature type="domain" description="C2H2-type" evidence="3">
    <location>
        <begin position="230"/>
        <end position="252"/>
    </location>
</feature>
<proteinExistence type="predicted"/>
<dbReference type="InterPro" id="IPR012934">
    <property type="entry name" value="Znf_AD"/>
</dbReference>
<protein>
    <recommendedName>
        <fullName evidence="7">C2H2-type domain-containing protein</fullName>
    </recommendedName>
</protein>
<feature type="binding site" evidence="2">
    <location>
        <position position="64"/>
    </location>
    <ligand>
        <name>Zn(2+)</name>
        <dbReference type="ChEBI" id="CHEBI:29105"/>
    </ligand>
</feature>
<sequence length="261" mass="30350">MTDLVLTGGCKSNQNFQKVCRLCLSEESLEDIFEQNDLSILISDLLSIVVSESDQMSHWICVLCRIRMQEFRDYQSQCMEVQEVLLSESNVIEDISIISLDDPNEEISEEYSFWMEKYEDTEEDRDDIYNISLITADPPQESVDISESPTQDLAVETRIYKGKYTGKHIKCNRCGKVVQKMRFDSHMNGHLGLKPYKCERGCKEDDETAHFACKYKRQEHYRKVHDGFKYTCGFCGRPYGTRQGLFSHKQRHPNCSTQSQN</sequence>
<dbReference type="EnsemblMetazoa" id="AALFPA23_006495.R8460">
    <property type="protein sequence ID" value="AALFPA23_006495.P8460"/>
    <property type="gene ID" value="AALFPA23_006495"/>
</dbReference>
<evidence type="ECO:0000256" key="2">
    <source>
        <dbReference type="PROSITE-ProRule" id="PRU01263"/>
    </source>
</evidence>
<dbReference type="PROSITE" id="PS51915">
    <property type="entry name" value="ZAD"/>
    <property type="match status" value="1"/>
</dbReference>
<evidence type="ECO:0008006" key="7">
    <source>
        <dbReference type="Google" id="ProtNLM"/>
    </source>
</evidence>
<evidence type="ECO:0000259" key="4">
    <source>
        <dbReference type="PROSITE" id="PS51915"/>
    </source>
</evidence>
<feature type="binding site" evidence="2">
    <location>
        <position position="61"/>
    </location>
    <ligand>
        <name>Zn(2+)</name>
        <dbReference type="ChEBI" id="CHEBI:29105"/>
    </ligand>
</feature>
<dbReference type="PROSITE" id="PS50157">
    <property type="entry name" value="ZINC_FINGER_C2H2_2"/>
    <property type="match status" value="1"/>
</dbReference>
<evidence type="ECO:0000259" key="3">
    <source>
        <dbReference type="PROSITE" id="PS50157"/>
    </source>
</evidence>
<dbReference type="SMART" id="SM00355">
    <property type="entry name" value="ZnF_C2H2"/>
    <property type="match status" value="3"/>
</dbReference>
<feature type="domain" description="ZAD" evidence="4">
    <location>
        <begin position="18"/>
        <end position="88"/>
    </location>
</feature>
<keyword evidence="1" id="KW-0863">Zinc-finger</keyword>
<organism evidence="5 6">
    <name type="scientific">Aedes albopictus</name>
    <name type="common">Asian tiger mosquito</name>
    <name type="synonym">Stegomyia albopicta</name>
    <dbReference type="NCBI Taxonomy" id="7160"/>
    <lineage>
        <taxon>Eukaryota</taxon>
        <taxon>Metazoa</taxon>
        <taxon>Ecdysozoa</taxon>
        <taxon>Arthropoda</taxon>
        <taxon>Hexapoda</taxon>
        <taxon>Insecta</taxon>
        <taxon>Pterygota</taxon>
        <taxon>Neoptera</taxon>
        <taxon>Endopterygota</taxon>
        <taxon>Diptera</taxon>
        <taxon>Nematocera</taxon>
        <taxon>Culicoidea</taxon>
        <taxon>Culicidae</taxon>
        <taxon>Culicinae</taxon>
        <taxon>Aedini</taxon>
        <taxon>Aedes</taxon>
        <taxon>Stegomyia</taxon>
    </lineage>
</organism>
<evidence type="ECO:0000313" key="6">
    <source>
        <dbReference type="Proteomes" id="UP000069940"/>
    </source>
</evidence>
<dbReference type="Pfam" id="PF07776">
    <property type="entry name" value="zf-AD"/>
    <property type="match status" value="1"/>
</dbReference>
<dbReference type="Gene3D" id="3.40.1800.20">
    <property type="match status" value="1"/>
</dbReference>
<dbReference type="SUPFAM" id="SSF57716">
    <property type="entry name" value="Glucocorticoid receptor-like (DNA-binding domain)"/>
    <property type="match status" value="1"/>
</dbReference>
<name>A0ABM1Y7G7_AEDAL</name>
<keyword evidence="2" id="KW-0862">Zinc</keyword>
<feature type="binding site" evidence="2">
    <location>
        <position position="23"/>
    </location>
    <ligand>
        <name>Zn(2+)</name>
        <dbReference type="ChEBI" id="CHEBI:29105"/>
    </ligand>
</feature>
<feature type="binding site" evidence="2">
    <location>
        <position position="20"/>
    </location>
    <ligand>
        <name>Zn(2+)</name>
        <dbReference type="ChEBI" id="CHEBI:29105"/>
    </ligand>
</feature>
<dbReference type="SMART" id="SM00868">
    <property type="entry name" value="zf-AD"/>
    <property type="match status" value="1"/>
</dbReference>
<dbReference type="Gene3D" id="3.30.160.60">
    <property type="entry name" value="Classic Zinc Finger"/>
    <property type="match status" value="1"/>
</dbReference>
<dbReference type="GeneID" id="109622949"/>
<keyword evidence="6" id="KW-1185">Reference proteome</keyword>
<dbReference type="InterPro" id="IPR013087">
    <property type="entry name" value="Znf_C2H2_type"/>
</dbReference>
<accession>A0ABM1Y7G7</accession>
<evidence type="ECO:0000256" key="1">
    <source>
        <dbReference type="PROSITE-ProRule" id="PRU00042"/>
    </source>
</evidence>
<keyword evidence="2" id="KW-0479">Metal-binding</keyword>
<dbReference type="PROSITE" id="PS00028">
    <property type="entry name" value="ZINC_FINGER_C2H2_1"/>
    <property type="match status" value="1"/>
</dbReference>
<reference evidence="5" key="2">
    <citation type="submission" date="2025-05" db="UniProtKB">
        <authorList>
            <consortium name="EnsemblMetazoa"/>
        </authorList>
    </citation>
    <scope>IDENTIFICATION</scope>
    <source>
        <strain evidence="5">Foshan</strain>
    </source>
</reference>